<dbReference type="KEGG" id="slb:AWJ20_834"/>
<name>A0A161HIY2_9ASCO</name>
<evidence type="ECO:0000256" key="3">
    <source>
        <dbReference type="ARBA" id="ARBA00022737"/>
    </source>
</evidence>
<protein>
    <recommendedName>
        <fullName evidence="9">C2H2-type domain-containing protein</fullName>
    </recommendedName>
</protein>
<dbReference type="InterPro" id="IPR051059">
    <property type="entry name" value="VerF-like"/>
</dbReference>
<dbReference type="GO" id="GO:0005634">
    <property type="term" value="C:nucleus"/>
    <property type="evidence" value="ECO:0007669"/>
    <property type="project" value="UniProtKB-SubCell"/>
</dbReference>
<feature type="compositionally biased region" description="Polar residues" evidence="8">
    <location>
        <begin position="225"/>
        <end position="241"/>
    </location>
</feature>
<accession>A0A161HIY2</accession>
<dbReference type="Proteomes" id="UP000189580">
    <property type="component" value="Chromosome a"/>
</dbReference>
<feature type="region of interest" description="Disordered" evidence="8">
    <location>
        <begin position="1"/>
        <end position="21"/>
    </location>
</feature>
<evidence type="ECO:0000256" key="5">
    <source>
        <dbReference type="ARBA" id="ARBA00022833"/>
    </source>
</evidence>
<proteinExistence type="predicted"/>
<dbReference type="InterPro" id="IPR007219">
    <property type="entry name" value="XnlR_reg_dom"/>
</dbReference>
<dbReference type="OrthoDB" id="1405595at2759"/>
<evidence type="ECO:0000313" key="10">
    <source>
        <dbReference type="EMBL" id="ANB12577.1"/>
    </source>
</evidence>
<evidence type="ECO:0000256" key="1">
    <source>
        <dbReference type="ARBA" id="ARBA00004123"/>
    </source>
</evidence>
<dbReference type="CDD" id="cd12148">
    <property type="entry name" value="fungal_TF_MHR"/>
    <property type="match status" value="1"/>
</dbReference>
<reference evidence="10 11" key="1">
    <citation type="submission" date="2016-02" db="EMBL/GenBank/DDBJ databases">
        <title>Complete genome sequence and transcriptome regulation of the pentose utilising yeast Sugiyamaella lignohabitans.</title>
        <authorList>
            <person name="Bellasio M."/>
            <person name="Peymann A."/>
            <person name="Valli M."/>
            <person name="Sipitzky M."/>
            <person name="Graf A."/>
            <person name="Sauer M."/>
            <person name="Marx H."/>
            <person name="Mattanovich D."/>
        </authorList>
    </citation>
    <scope>NUCLEOTIDE SEQUENCE [LARGE SCALE GENOMIC DNA]</scope>
    <source>
        <strain evidence="10 11">CBS 10342</strain>
    </source>
</reference>
<dbReference type="EMBL" id="CP014501">
    <property type="protein sequence ID" value="ANB12577.1"/>
    <property type="molecule type" value="Genomic_DNA"/>
</dbReference>
<dbReference type="Pfam" id="PF00096">
    <property type="entry name" value="zf-C2H2"/>
    <property type="match status" value="1"/>
</dbReference>
<keyword evidence="6" id="KW-0539">Nucleus</keyword>
<comment type="subcellular location">
    <subcellularLocation>
        <location evidence="1">Nucleus</location>
    </subcellularLocation>
</comment>
<dbReference type="SUPFAM" id="SSF57667">
    <property type="entry name" value="beta-beta-alpha zinc fingers"/>
    <property type="match status" value="1"/>
</dbReference>
<dbReference type="RefSeq" id="XP_018735054.1">
    <property type="nucleotide sequence ID" value="XM_018882802.1"/>
</dbReference>
<evidence type="ECO:0000256" key="6">
    <source>
        <dbReference type="ARBA" id="ARBA00023242"/>
    </source>
</evidence>
<dbReference type="SMART" id="SM00355">
    <property type="entry name" value="ZnF_C2H2"/>
    <property type="match status" value="2"/>
</dbReference>
<evidence type="ECO:0000313" key="11">
    <source>
        <dbReference type="Proteomes" id="UP000189580"/>
    </source>
</evidence>
<feature type="region of interest" description="Disordered" evidence="8">
    <location>
        <begin position="139"/>
        <end position="176"/>
    </location>
</feature>
<dbReference type="GO" id="GO:0000978">
    <property type="term" value="F:RNA polymerase II cis-regulatory region sequence-specific DNA binding"/>
    <property type="evidence" value="ECO:0007669"/>
    <property type="project" value="InterPro"/>
</dbReference>
<sequence>MSLTGATSGADQRFIHPNPTPALYYEPGLNSHTGQTEHVKRKRKAKSRKGLEKVFACEEEGCDKRFTRSEHLSRHKLNHSRKITFSCNWPGCDKTFVREDLRTRHVERHIKRQEAETNIKPIIQVQMNDEKLTQKRLGSNNEMKGGIPSSSNNNSSIQSQSNHWGSGGPRNENQLENSYISTDPLRSELQAPNPTQYNAYIGQPQQIGASIPNQKVNSEAFQRMSIGSQQNQTSEKASSPSLLEPSFRQSSRSPRPSLPGFQQLVGPDRWQGFQQGDNMGTPTTSLNSPGGMEINSLLTPNSTTGVQSTAVPRAVGGVPGPSNSSYLNATVYSPVNAALYQPNSPRSSSVSASATSIYSNYGPSVPPAPEVYRGGISGSGLSPTSAELIDWYFSDSMFLGSRDFFAPSNAPSYDLPLIDFSQFSTPPEFSQAQLISENKRNQLLNLIPALSTQVDFTLENINRYLDFYWKYFHIQFPILHKISFEAETASTHLLLSMILIGAAYDDARELAMAIAEPFRWIIFSSPGFHPPTKLPILQSLLLLEVYEKTMSTRKLHERAHIHHGATLQLIRRGSTLLNPAYASSALSGEVRTWRKWVETESIKRAVFLAFIMDVLHSVLFGHGLLMGAHEMKLPLPCDDKIWNSPDDERTKLGASPPILFLDALRKILNLRSVKITGFGSQALRAGILSIAIQMSQQSQHISSIGWGSFRDSWKSIIVRSFDFELQDYKSALAQQESEDSIRRQKEVNAIDSKSTVSSSGKSFADNDDRSTSGRRYDQAAYIYANDHSVTETTYHMLHLYLRVARYDLRVFCGDRRIMGRASHRNDFQAAKKYIQNWAKTPAGHEAAFHALKALYRVFITGDRESERVDIGGSESSAHTSGYNVTSDVFLHRPVMIVHCTMVFWAYSYILEGPESGHMTGVNDMPEPSQLRQIKDHEWAMAAESGRSFLERMNVAKTPAQLQQIPYKNRTVGLLKWVILSLRGSKWFALQEMCDILDDCVERSLGRVDYIERSDDDEQAATAAVGY</sequence>
<evidence type="ECO:0000256" key="2">
    <source>
        <dbReference type="ARBA" id="ARBA00022723"/>
    </source>
</evidence>
<dbReference type="GO" id="GO:0008270">
    <property type="term" value="F:zinc ion binding"/>
    <property type="evidence" value="ECO:0007669"/>
    <property type="project" value="UniProtKB-KW"/>
</dbReference>
<feature type="compositionally biased region" description="Low complexity" evidence="8">
    <location>
        <begin position="752"/>
        <end position="762"/>
    </location>
</feature>
<evidence type="ECO:0000256" key="7">
    <source>
        <dbReference type="PROSITE-ProRule" id="PRU00042"/>
    </source>
</evidence>
<keyword evidence="11" id="KW-1185">Reference proteome</keyword>
<feature type="compositionally biased region" description="Polar residues" evidence="8">
    <location>
        <begin position="272"/>
        <end position="288"/>
    </location>
</feature>
<dbReference type="PANTHER" id="PTHR40626:SF11">
    <property type="entry name" value="ZINC FINGER PROTEIN YPR022C"/>
    <property type="match status" value="1"/>
</dbReference>
<keyword evidence="5" id="KW-0862">Zinc</keyword>
<dbReference type="Pfam" id="PF04082">
    <property type="entry name" value="Fungal_trans"/>
    <property type="match status" value="1"/>
</dbReference>
<evidence type="ECO:0000256" key="4">
    <source>
        <dbReference type="ARBA" id="ARBA00022771"/>
    </source>
</evidence>
<feature type="compositionally biased region" description="Polar residues" evidence="8">
    <location>
        <begin position="1"/>
        <end position="10"/>
    </location>
</feature>
<dbReference type="AlphaFoldDB" id="A0A161HIY2"/>
<dbReference type="GO" id="GO:0000785">
    <property type="term" value="C:chromatin"/>
    <property type="evidence" value="ECO:0007669"/>
    <property type="project" value="TreeGrafter"/>
</dbReference>
<keyword evidence="2" id="KW-0479">Metal-binding</keyword>
<dbReference type="Gene3D" id="3.30.160.60">
    <property type="entry name" value="Classic Zinc Finger"/>
    <property type="match status" value="2"/>
</dbReference>
<feature type="compositionally biased region" description="Basic and acidic residues" evidence="8">
    <location>
        <begin position="739"/>
        <end position="748"/>
    </location>
</feature>
<dbReference type="InterPro" id="IPR013087">
    <property type="entry name" value="Znf_C2H2_type"/>
</dbReference>
<dbReference type="InterPro" id="IPR036236">
    <property type="entry name" value="Znf_C2H2_sf"/>
</dbReference>
<dbReference type="GO" id="GO:0006351">
    <property type="term" value="P:DNA-templated transcription"/>
    <property type="evidence" value="ECO:0007669"/>
    <property type="project" value="InterPro"/>
</dbReference>
<feature type="compositionally biased region" description="Polar residues" evidence="8">
    <location>
        <begin position="296"/>
        <end position="310"/>
    </location>
</feature>
<feature type="compositionally biased region" description="Low complexity" evidence="8">
    <location>
        <begin position="245"/>
        <end position="255"/>
    </location>
</feature>
<feature type="domain" description="C2H2-type" evidence="9">
    <location>
        <begin position="85"/>
        <end position="114"/>
    </location>
</feature>
<evidence type="ECO:0000259" key="9">
    <source>
        <dbReference type="PROSITE" id="PS50157"/>
    </source>
</evidence>
<dbReference type="PROSITE" id="PS50157">
    <property type="entry name" value="ZINC_FINGER_C2H2_2"/>
    <property type="match status" value="2"/>
</dbReference>
<dbReference type="PROSITE" id="PS00028">
    <property type="entry name" value="ZINC_FINGER_C2H2_1"/>
    <property type="match status" value="2"/>
</dbReference>
<evidence type="ECO:0000256" key="8">
    <source>
        <dbReference type="SAM" id="MobiDB-lite"/>
    </source>
</evidence>
<feature type="compositionally biased region" description="Low complexity" evidence="8">
    <location>
        <begin position="149"/>
        <end position="162"/>
    </location>
</feature>
<dbReference type="GeneID" id="30037910"/>
<keyword evidence="3" id="KW-0677">Repeat</keyword>
<organism evidence="10 11">
    <name type="scientific">Sugiyamaella lignohabitans</name>
    <dbReference type="NCBI Taxonomy" id="796027"/>
    <lineage>
        <taxon>Eukaryota</taxon>
        <taxon>Fungi</taxon>
        <taxon>Dikarya</taxon>
        <taxon>Ascomycota</taxon>
        <taxon>Saccharomycotina</taxon>
        <taxon>Dipodascomycetes</taxon>
        <taxon>Dipodascales</taxon>
        <taxon>Trichomonascaceae</taxon>
        <taxon>Sugiyamaella</taxon>
    </lineage>
</organism>
<feature type="region of interest" description="Disordered" evidence="8">
    <location>
        <begin position="225"/>
        <end position="322"/>
    </location>
</feature>
<dbReference type="PANTHER" id="PTHR40626">
    <property type="entry name" value="MIP31509P"/>
    <property type="match status" value="1"/>
</dbReference>
<dbReference type="GO" id="GO:0000981">
    <property type="term" value="F:DNA-binding transcription factor activity, RNA polymerase II-specific"/>
    <property type="evidence" value="ECO:0007669"/>
    <property type="project" value="InterPro"/>
</dbReference>
<feature type="domain" description="C2H2-type" evidence="9">
    <location>
        <begin position="55"/>
        <end position="84"/>
    </location>
</feature>
<gene>
    <name evidence="10" type="ORF">AWJ20_834</name>
</gene>
<keyword evidence="4 7" id="KW-0863">Zinc-finger</keyword>
<feature type="region of interest" description="Disordered" evidence="8">
    <location>
        <begin position="736"/>
        <end position="771"/>
    </location>
</feature>